<dbReference type="InterPro" id="IPR009014">
    <property type="entry name" value="Transketo_C/PFOR_II"/>
</dbReference>
<name>A0A1H6XRL8_9BURK</name>
<dbReference type="SUPFAM" id="SSF52922">
    <property type="entry name" value="TK C-terminal domain-like"/>
    <property type="match status" value="1"/>
</dbReference>
<dbReference type="CDD" id="cd07034">
    <property type="entry name" value="TPP_PYR_PFOR_IOR-alpha_like"/>
    <property type="match status" value="1"/>
</dbReference>
<dbReference type="GO" id="GO:0045333">
    <property type="term" value="P:cellular respiration"/>
    <property type="evidence" value="ECO:0007669"/>
    <property type="project" value="UniProtKB-ARBA"/>
</dbReference>
<feature type="compositionally biased region" description="Polar residues" evidence="7">
    <location>
        <begin position="9"/>
        <end position="22"/>
    </location>
</feature>
<evidence type="ECO:0000256" key="3">
    <source>
        <dbReference type="ARBA" id="ARBA00022982"/>
    </source>
</evidence>
<dbReference type="NCBIfam" id="NF009589">
    <property type="entry name" value="PRK13030.1"/>
    <property type="match status" value="1"/>
</dbReference>
<dbReference type="EMBL" id="FNYE01000009">
    <property type="protein sequence ID" value="SEJ31689.1"/>
    <property type="molecule type" value="Genomic_DNA"/>
</dbReference>
<evidence type="ECO:0000256" key="2">
    <source>
        <dbReference type="ARBA" id="ARBA00022485"/>
    </source>
</evidence>
<dbReference type="NCBIfam" id="NF009588">
    <property type="entry name" value="PRK13029.1"/>
    <property type="match status" value="1"/>
</dbReference>
<dbReference type="RefSeq" id="WP_090865864.1">
    <property type="nucleotide sequence ID" value="NZ_FNYE01000009.1"/>
</dbReference>
<keyword evidence="12" id="KW-1185">Reference proteome</keyword>
<evidence type="ECO:0000259" key="9">
    <source>
        <dbReference type="Pfam" id="PF02775"/>
    </source>
</evidence>
<dbReference type="InterPro" id="IPR019752">
    <property type="entry name" value="Pyrv/ketoisovalerate_OxRed_cat"/>
</dbReference>
<accession>A0A1H6XRL8</accession>
<keyword evidence="1" id="KW-0813">Transport</keyword>
<evidence type="ECO:0000259" key="8">
    <source>
        <dbReference type="Pfam" id="PF01558"/>
    </source>
</evidence>
<feature type="domain" description="Thiamine pyrophosphate enzyme TPP-binding" evidence="9">
    <location>
        <begin position="488"/>
        <end position="577"/>
    </location>
</feature>
<dbReference type="InterPro" id="IPR029061">
    <property type="entry name" value="THDP-binding"/>
</dbReference>
<evidence type="ECO:0000259" key="10">
    <source>
        <dbReference type="Pfam" id="PF20169"/>
    </source>
</evidence>
<dbReference type="GO" id="GO:0030976">
    <property type="term" value="F:thiamine pyrophosphate binding"/>
    <property type="evidence" value="ECO:0007669"/>
    <property type="project" value="InterPro"/>
</dbReference>
<dbReference type="Pfam" id="PF01558">
    <property type="entry name" value="POR"/>
    <property type="match status" value="1"/>
</dbReference>
<dbReference type="InterPro" id="IPR051457">
    <property type="entry name" value="2-oxoacid:Fd_oxidoreductase"/>
</dbReference>
<dbReference type="InterPro" id="IPR046667">
    <property type="entry name" value="DUF6537"/>
</dbReference>
<evidence type="ECO:0000256" key="1">
    <source>
        <dbReference type="ARBA" id="ARBA00022448"/>
    </source>
</evidence>
<dbReference type="GO" id="GO:0016625">
    <property type="term" value="F:oxidoreductase activity, acting on the aldehyde or oxo group of donors, iron-sulfur protein as acceptor"/>
    <property type="evidence" value="ECO:0007669"/>
    <property type="project" value="UniProtKB-ARBA"/>
</dbReference>
<protein>
    <submittedName>
        <fullName evidence="11">Indolepyruvate ferredoxin oxidoreductase</fullName>
    </submittedName>
</protein>
<keyword evidence="6" id="KW-0411">Iron-sulfur</keyword>
<keyword evidence="4" id="KW-0560">Oxidoreductase</keyword>
<dbReference type="Gene3D" id="3.40.920.10">
    <property type="entry name" value="Pyruvate-ferredoxin oxidoreductase, PFOR, domain III"/>
    <property type="match status" value="1"/>
</dbReference>
<dbReference type="AlphaFoldDB" id="A0A1H6XRL8"/>
<dbReference type="Proteomes" id="UP000198866">
    <property type="component" value="Unassembled WGS sequence"/>
</dbReference>
<gene>
    <name evidence="11" type="ORF">SAMN05192539_100967</name>
</gene>
<evidence type="ECO:0000256" key="5">
    <source>
        <dbReference type="ARBA" id="ARBA00023004"/>
    </source>
</evidence>
<dbReference type="InterPro" id="IPR002869">
    <property type="entry name" value="Pyrv_flavodox_OxRed_cen"/>
</dbReference>
<dbReference type="Gene3D" id="3.40.50.970">
    <property type="match status" value="2"/>
</dbReference>
<dbReference type="InterPro" id="IPR002880">
    <property type="entry name" value="Pyrv_Fd/Flavodoxin_OxRdtase_N"/>
</dbReference>
<reference evidence="12" key="1">
    <citation type="submission" date="2016-10" db="EMBL/GenBank/DDBJ databases">
        <authorList>
            <person name="Varghese N."/>
            <person name="Submissions S."/>
        </authorList>
    </citation>
    <scope>NUCLEOTIDE SEQUENCE [LARGE SCALE GENOMIC DNA]</scope>
    <source>
        <strain evidence="12">LMG 26031</strain>
    </source>
</reference>
<keyword evidence="2" id="KW-0479">Metal-binding</keyword>
<keyword evidence="2" id="KW-0004">4Fe-4S</keyword>
<sequence length="1203" mass="131348">MNAPDLAATSDQFDQSQLATETPATPVTLDDKYTLEKGRVYISGTQALVRLPMLQKARDLKAGLNTAGFISGYRGSPLGALDQSLWKAKKHLQANDIVFQPGVNEDLAATSVWGTQQINLWPGATRDGVFGMWYGKGPGVDRTGDVFKHANSAGSDARGGVLVLAGDDHAAKSSSVAHQSEHAFIAAGIPVLYPANVQEYLDYGLHGWAMSRYSGLWVAMKCVTDVIESTASIDLDPDRVEIVTPTDYTMPAGGLNIRWPDAPLAQEARLLDEKWYAALAYVRANKLNRVVIDSPKPRFGIITAGKAYLDVRQALSDLGLDDDTCAQIGLRLLKVGCVWPLDAQDARAFATGLEEILVVEEKRQILEYALKEELYNWREDVRPKIYGKFDERDNEGGEWSVPRGDWLLPAHYELSPALIAKAIARRLARANLPDDVRARMLARVAIIEAKEREAAKPRVAVERKPWFCSGCPHNTSTNVPEGSRALAGIGCHYMSMWMDRKTETFSQMGGEGVAWIGQMHFSGDKHVFVNLGDGTYFHSGLLAIRAAIAANANVTYKILYNDAVAMTGGQPVDGVLTVPQIAHQVHAEGAKRIVIVTDEPEKYHSGITLPAGVDVHHRDQLDSVQRTLRDMPGTTVLIYDQTCATEKRRRRKRGTYPDPARRAFINDAVCEGCGDCSVQSNCLSVEPLDTPLGTKRKINQSSCNKDFSCVKGFCPSFVTAEGAQLRKPQAARAGGTESGTPDFDALPLPSLPALARPYGILVTGVGGTGVVTIGGLIGMAAHIERKGVTVLDMAGLAQKGGAVLSHVQVASAPEALHATRIATGEARLVIGCDAIVSASNDVLSRTQHGVTFAAINSGATPTADVIKNPKWTFPGTQTEAELRESIGDGCAFIDANALALTLLGDTIYSNPLLLGFAWQKGWLPLELASLVRAIELNGVSVEKNRQAFNWGRYVAHHGDAAVQAMIKPDVAAQRIVVQMPESLDTLIASREALLTAYQNQAYARSYRRVIDGIRAKEMDIAGNSKLPLTRAVAVNLAKLMAYKDEYEVARLYADPAYMAKLRQQFDGEPGRDYKLSFYLAPPMFAKRDEHGHLRKKRFGPWILPVFRVLARMKGLRGTALDVFGRTAERRGERQLIAEYIALVDEFRATLDAKRLPVALQLANLPDDIRGFGHVKERNVRAAANKKERLLREYLMPEQSTACA</sequence>
<keyword evidence="3" id="KW-0249">Electron transport</keyword>
<dbReference type="Pfam" id="PF20169">
    <property type="entry name" value="DUF6537"/>
    <property type="match status" value="1"/>
</dbReference>
<evidence type="ECO:0000256" key="6">
    <source>
        <dbReference type="ARBA" id="ARBA00023014"/>
    </source>
</evidence>
<dbReference type="Pfam" id="PF02775">
    <property type="entry name" value="TPP_enzyme_C"/>
    <property type="match status" value="1"/>
</dbReference>
<proteinExistence type="predicted"/>
<keyword evidence="5" id="KW-0408">Iron</keyword>
<evidence type="ECO:0000313" key="12">
    <source>
        <dbReference type="Proteomes" id="UP000198866"/>
    </source>
</evidence>
<evidence type="ECO:0000313" key="11">
    <source>
        <dbReference type="EMBL" id="SEJ31689.1"/>
    </source>
</evidence>
<feature type="domain" description="Pyruvate/ketoisovalerate oxidoreductase catalytic" evidence="8">
    <location>
        <begin position="766"/>
        <end position="951"/>
    </location>
</feature>
<dbReference type="GO" id="GO:0044281">
    <property type="term" value="P:small molecule metabolic process"/>
    <property type="evidence" value="ECO:0007669"/>
    <property type="project" value="UniProtKB-ARBA"/>
</dbReference>
<keyword evidence="11" id="KW-0670">Pyruvate</keyword>
<dbReference type="STRING" id="667676.SAMN05192539_100967"/>
<feature type="domain" description="DUF6537" evidence="10">
    <location>
        <begin position="984"/>
        <end position="1184"/>
    </location>
</feature>
<dbReference type="PANTHER" id="PTHR48084">
    <property type="entry name" value="2-OXOGLUTARATE OXIDOREDUCTASE SUBUNIT KORB-RELATED"/>
    <property type="match status" value="1"/>
</dbReference>
<evidence type="ECO:0000256" key="7">
    <source>
        <dbReference type="SAM" id="MobiDB-lite"/>
    </source>
</evidence>
<organism evidence="11 12">
    <name type="scientific">Paraburkholderia diazotrophica</name>
    <dbReference type="NCBI Taxonomy" id="667676"/>
    <lineage>
        <taxon>Bacteria</taxon>
        <taxon>Pseudomonadati</taxon>
        <taxon>Pseudomonadota</taxon>
        <taxon>Betaproteobacteria</taxon>
        <taxon>Burkholderiales</taxon>
        <taxon>Burkholderiaceae</taxon>
        <taxon>Paraburkholderia</taxon>
    </lineage>
</organism>
<dbReference type="SUPFAM" id="SSF53323">
    <property type="entry name" value="Pyruvate-ferredoxin oxidoreductase, PFOR, domain III"/>
    <property type="match status" value="1"/>
</dbReference>
<dbReference type="PANTHER" id="PTHR48084:SF3">
    <property type="entry name" value="SUBUNIT OF PYRUVATE:FLAVODOXIN OXIDOREDUCTASE"/>
    <property type="match status" value="1"/>
</dbReference>
<dbReference type="OrthoDB" id="9803617at2"/>
<dbReference type="SUPFAM" id="SSF52518">
    <property type="entry name" value="Thiamin diphosphate-binding fold (THDP-binding)"/>
    <property type="match status" value="2"/>
</dbReference>
<dbReference type="InterPro" id="IPR011766">
    <property type="entry name" value="TPP_enzyme_TPP-bd"/>
</dbReference>
<dbReference type="GO" id="GO:0051539">
    <property type="term" value="F:4 iron, 4 sulfur cluster binding"/>
    <property type="evidence" value="ECO:0007669"/>
    <property type="project" value="UniProtKB-KW"/>
</dbReference>
<evidence type="ECO:0000256" key="4">
    <source>
        <dbReference type="ARBA" id="ARBA00023002"/>
    </source>
</evidence>
<feature type="region of interest" description="Disordered" evidence="7">
    <location>
        <begin position="1"/>
        <end position="22"/>
    </location>
</feature>